<evidence type="ECO:0000313" key="1">
    <source>
        <dbReference type="EMBL" id="GAI09779.1"/>
    </source>
</evidence>
<dbReference type="EMBL" id="BARV01004992">
    <property type="protein sequence ID" value="GAI09779.1"/>
    <property type="molecule type" value="Genomic_DNA"/>
</dbReference>
<reference evidence="1" key="1">
    <citation type="journal article" date="2014" name="Front. Microbiol.">
        <title>High frequency of phylogenetically diverse reductive dehalogenase-homologous genes in deep subseafloor sedimentary metagenomes.</title>
        <authorList>
            <person name="Kawai M."/>
            <person name="Futagami T."/>
            <person name="Toyoda A."/>
            <person name="Takaki Y."/>
            <person name="Nishi S."/>
            <person name="Hori S."/>
            <person name="Arai W."/>
            <person name="Tsubouchi T."/>
            <person name="Morono Y."/>
            <person name="Uchiyama I."/>
            <person name="Ito T."/>
            <person name="Fujiyama A."/>
            <person name="Inagaki F."/>
            <person name="Takami H."/>
        </authorList>
    </citation>
    <scope>NUCLEOTIDE SEQUENCE</scope>
    <source>
        <strain evidence="1">Expedition CK06-06</strain>
    </source>
</reference>
<proteinExistence type="predicted"/>
<comment type="caution">
    <text evidence="1">The sequence shown here is derived from an EMBL/GenBank/DDBJ whole genome shotgun (WGS) entry which is preliminary data.</text>
</comment>
<gene>
    <name evidence="1" type="ORF">S06H3_10662</name>
</gene>
<organism evidence="1">
    <name type="scientific">marine sediment metagenome</name>
    <dbReference type="NCBI Taxonomy" id="412755"/>
    <lineage>
        <taxon>unclassified sequences</taxon>
        <taxon>metagenomes</taxon>
        <taxon>ecological metagenomes</taxon>
    </lineage>
</organism>
<dbReference type="AlphaFoldDB" id="X1MTP8"/>
<sequence>MEQTIKRGSPEWWLYLAIMNAKPCKKGETAHISLSEANEYLDRLNRNPFKKLWLLLTNGDLHILDGNGRVFNATQGKGKIRYD</sequence>
<accession>X1MTP8</accession>
<protein>
    <submittedName>
        <fullName evidence="1">Uncharacterized protein</fullName>
    </submittedName>
</protein>
<name>X1MTP8_9ZZZZ</name>